<feature type="transmembrane region" description="Helical" evidence="11">
    <location>
        <begin position="171"/>
        <end position="194"/>
    </location>
</feature>
<accession>A0A556AIG1</accession>
<dbReference type="PRINTS" id="PR00344">
    <property type="entry name" value="BCTRLSENSOR"/>
</dbReference>
<keyword evidence="8 11" id="KW-1133">Transmembrane helix</keyword>
<dbReference type="InterPro" id="IPR003594">
    <property type="entry name" value="HATPase_dom"/>
</dbReference>
<evidence type="ECO:0000256" key="4">
    <source>
        <dbReference type="ARBA" id="ARBA00022553"/>
    </source>
</evidence>
<evidence type="ECO:0000256" key="3">
    <source>
        <dbReference type="ARBA" id="ARBA00012438"/>
    </source>
</evidence>
<proteinExistence type="predicted"/>
<keyword evidence="15" id="KW-1185">Reference proteome</keyword>
<dbReference type="Gene3D" id="3.30.565.10">
    <property type="entry name" value="Histidine kinase-like ATPase, C-terminal domain"/>
    <property type="match status" value="1"/>
</dbReference>
<feature type="transmembrane region" description="Helical" evidence="11">
    <location>
        <begin position="20"/>
        <end position="39"/>
    </location>
</feature>
<dbReference type="PROSITE" id="PS50885">
    <property type="entry name" value="HAMP"/>
    <property type="match status" value="1"/>
</dbReference>
<keyword evidence="10 11" id="KW-0472">Membrane</keyword>
<dbReference type="Pfam" id="PF00512">
    <property type="entry name" value="HisKA"/>
    <property type="match status" value="1"/>
</dbReference>
<evidence type="ECO:0000256" key="11">
    <source>
        <dbReference type="SAM" id="Phobius"/>
    </source>
</evidence>
<comment type="catalytic activity">
    <reaction evidence="1">
        <text>ATP + protein L-histidine = ADP + protein N-phospho-L-histidine.</text>
        <dbReference type="EC" id="2.7.13.3"/>
    </reaction>
</comment>
<evidence type="ECO:0000256" key="9">
    <source>
        <dbReference type="ARBA" id="ARBA00023012"/>
    </source>
</evidence>
<dbReference type="AlphaFoldDB" id="A0A556AIG1"/>
<evidence type="ECO:0000256" key="7">
    <source>
        <dbReference type="ARBA" id="ARBA00022777"/>
    </source>
</evidence>
<keyword evidence="5" id="KW-0808">Transferase</keyword>
<evidence type="ECO:0000259" key="12">
    <source>
        <dbReference type="PROSITE" id="PS50109"/>
    </source>
</evidence>
<dbReference type="Pfam" id="PF08521">
    <property type="entry name" value="2CSK_N"/>
    <property type="match status" value="1"/>
</dbReference>
<keyword evidence="9" id="KW-0902">Two-component regulatory system</keyword>
<dbReference type="SUPFAM" id="SSF55874">
    <property type="entry name" value="ATPase domain of HSP90 chaperone/DNA topoisomerase II/histidine kinase"/>
    <property type="match status" value="1"/>
</dbReference>
<comment type="caution">
    <text evidence="14">The sequence shown here is derived from an EMBL/GenBank/DDBJ whole genome shotgun (WGS) entry which is preliminary data.</text>
</comment>
<dbReference type="InterPro" id="IPR003661">
    <property type="entry name" value="HisK_dim/P_dom"/>
</dbReference>
<dbReference type="Proteomes" id="UP000318405">
    <property type="component" value="Unassembled WGS sequence"/>
</dbReference>
<keyword evidence="4" id="KW-0597">Phosphoprotein</keyword>
<dbReference type="SUPFAM" id="SSF47384">
    <property type="entry name" value="Homodimeric domain of signal transducing histidine kinase"/>
    <property type="match status" value="1"/>
</dbReference>
<dbReference type="InterPro" id="IPR005467">
    <property type="entry name" value="His_kinase_dom"/>
</dbReference>
<evidence type="ECO:0000256" key="8">
    <source>
        <dbReference type="ARBA" id="ARBA00022989"/>
    </source>
</evidence>
<organism evidence="14 15">
    <name type="scientific">Verticiella sediminum</name>
    <dbReference type="NCBI Taxonomy" id="1247510"/>
    <lineage>
        <taxon>Bacteria</taxon>
        <taxon>Pseudomonadati</taxon>
        <taxon>Pseudomonadota</taxon>
        <taxon>Betaproteobacteria</taxon>
        <taxon>Burkholderiales</taxon>
        <taxon>Alcaligenaceae</taxon>
        <taxon>Verticiella</taxon>
    </lineage>
</organism>
<dbReference type="InterPro" id="IPR013727">
    <property type="entry name" value="2CSK_N"/>
</dbReference>
<dbReference type="Gene3D" id="1.10.287.130">
    <property type="match status" value="1"/>
</dbReference>
<dbReference type="RefSeq" id="WP_143949027.1">
    <property type="nucleotide sequence ID" value="NZ_BAABMB010000001.1"/>
</dbReference>
<evidence type="ECO:0000313" key="14">
    <source>
        <dbReference type="EMBL" id="TSH92661.1"/>
    </source>
</evidence>
<dbReference type="PANTHER" id="PTHR45436">
    <property type="entry name" value="SENSOR HISTIDINE KINASE YKOH"/>
    <property type="match status" value="1"/>
</dbReference>
<feature type="domain" description="HAMP" evidence="13">
    <location>
        <begin position="195"/>
        <end position="246"/>
    </location>
</feature>
<dbReference type="InterPro" id="IPR004358">
    <property type="entry name" value="Sig_transdc_His_kin-like_C"/>
</dbReference>
<dbReference type="Pfam" id="PF02518">
    <property type="entry name" value="HATPase_c"/>
    <property type="match status" value="1"/>
</dbReference>
<dbReference type="CDD" id="cd00075">
    <property type="entry name" value="HATPase"/>
    <property type="match status" value="1"/>
</dbReference>
<dbReference type="InterPro" id="IPR036097">
    <property type="entry name" value="HisK_dim/P_sf"/>
</dbReference>
<dbReference type="GO" id="GO:0005886">
    <property type="term" value="C:plasma membrane"/>
    <property type="evidence" value="ECO:0007669"/>
    <property type="project" value="TreeGrafter"/>
</dbReference>
<dbReference type="PROSITE" id="PS50109">
    <property type="entry name" value="HIS_KIN"/>
    <property type="match status" value="1"/>
</dbReference>
<dbReference type="PANTHER" id="PTHR45436:SF1">
    <property type="entry name" value="SENSOR PROTEIN QSEC"/>
    <property type="match status" value="1"/>
</dbReference>
<keyword evidence="7 14" id="KW-0418">Kinase</keyword>
<evidence type="ECO:0000256" key="2">
    <source>
        <dbReference type="ARBA" id="ARBA00004370"/>
    </source>
</evidence>
<dbReference type="SMART" id="SM00387">
    <property type="entry name" value="HATPase_c"/>
    <property type="match status" value="1"/>
</dbReference>
<keyword evidence="6 11" id="KW-0812">Transmembrane</keyword>
<dbReference type="SMART" id="SM00388">
    <property type="entry name" value="HisKA"/>
    <property type="match status" value="1"/>
</dbReference>
<dbReference type="CDD" id="cd00082">
    <property type="entry name" value="HisKA"/>
    <property type="match status" value="1"/>
</dbReference>
<evidence type="ECO:0000313" key="15">
    <source>
        <dbReference type="Proteomes" id="UP000318405"/>
    </source>
</evidence>
<feature type="domain" description="Histidine kinase" evidence="12">
    <location>
        <begin position="254"/>
        <end position="467"/>
    </location>
</feature>
<evidence type="ECO:0000256" key="1">
    <source>
        <dbReference type="ARBA" id="ARBA00000085"/>
    </source>
</evidence>
<dbReference type="EMBL" id="VLTJ01000029">
    <property type="protein sequence ID" value="TSH92661.1"/>
    <property type="molecule type" value="Genomic_DNA"/>
</dbReference>
<dbReference type="GO" id="GO:0000155">
    <property type="term" value="F:phosphorelay sensor kinase activity"/>
    <property type="evidence" value="ECO:0007669"/>
    <property type="project" value="InterPro"/>
</dbReference>
<evidence type="ECO:0000259" key="13">
    <source>
        <dbReference type="PROSITE" id="PS50885"/>
    </source>
</evidence>
<dbReference type="InterPro" id="IPR003660">
    <property type="entry name" value="HAMP_dom"/>
</dbReference>
<dbReference type="OrthoDB" id="8583694at2"/>
<sequence>MTPSGSAQRPFARVSVRRRLLATLLVLFVAGTAVLALMLRGYARQAADASYDQLLQASALSMADSLQLVQGRWQMDMPYAALELLAQAPRDRVFYRVTDLDGAPIAGYGDAPAPPRAPGPAGPVYFDAVYRGEPVRFAALQRQLAGPEQTTAAVVQVGQTRLAREALAADIVWRGSLALLAFAATVIAVAWWGVHRALAPVARVERDLAAREAADLRPLGTPVPAELEHLVRALDDFMARLADNQDALRLFIAEAAHQLRTPLAALRAQLQLALEDDDPAERQRSLQAVQRNAERLSRLVNQLLSDASVNHRGALRQYESVELAAVLRQAVHDSVPMAEPRPDVRLALPDTSACIRGDALMLREAVKNLIDNALRHGDPAAGPIEVSLQREGESWCIVVADRGPGIAPAFAQTAFERFSRGPQARADGAGLGLAIVRRAVEGQGGTVTLANRAGGGLAVTLRLAESHGHAS</sequence>
<dbReference type="InterPro" id="IPR050428">
    <property type="entry name" value="TCS_sensor_his_kinase"/>
</dbReference>
<protein>
    <recommendedName>
        <fullName evidence="3">histidine kinase</fullName>
        <ecNumber evidence="3">2.7.13.3</ecNumber>
    </recommendedName>
</protein>
<name>A0A556AIG1_9BURK</name>
<dbReference type="InterPro" id="IPR036890">
    <property type="entry name" value="HATPase_C_sf"/>
</dbReference>
<gene>
    <name evidence="14" type="ORF">FOZ76_14690</name>
</gene>
<evidence type="ECO:0000256" key="6">
    <source>
        <dbReference type="ARBA" id="ARBA00022692"/>
    </source>
</evidence>
<reference evidence="14 15" key="1">
    <citation type="submission" date="2019-07" db="EMBL/GenBank/DDBJ databases">
        <title>Qingshengfaniella alkalisoli gen. nov., sp. nov., isolated from saline soil.</title>
        <authorList>
            <person name="Xu L."/>
            <person name="Huang X.-X."/>
            <person name="Sun J.-Q."/>
        </authorList>
    </citation>
    <scope>NUCLEOTIDE SEQUENCE [LARGE SCALE GENOMIC DNA]</scope>
    <source>
        <strain evidence="14 15">DSM 27279</strain>
    </source>
</reference>
<evidence type="ECO:0000256" key="5">
    <source>
        <dbReference type="ARBA" id="ARBA00022679"/>
    </source>
</evidence>
<comment type="subcellular location">
    <subcellularLocation>
        <location evidence="2">Membrane</location>
    </subcellularLocation>
</comment>
<dbReference type="EC" id="2.7.13.3" evidence="3"/>
<evidence type="ECO:0000256" key="10">
    <source>
        <dbReference type="ARBA" id="ARBA00023136"/>
    </source>
</evidence>